<keyword evidence="4 10" id="KW-0547">Nucleotide-binding</keyword>
<dbReference type="InterPro" id="IPR005863">
    <property type="entry name" value="UDP-N-AcMur_synth"/>
</dbReference>
<keyword evidence="5 10" id="KW-0067">ATP-binding</keyword>
<dbReference type="HAMAP" id="MF_02019">
    <property type="entry name" value="MurF"/>
    <property type="match status" value="1"/>
</dbReference>
<dbReference type="InterPro" id="IPR035911">
    <property type="entry name" value="MurE/MurF_N"/>
</dbReference>
<keyword evidence="7 10" id="KW-0573">Peptidoglycan synthesis</keyword>
<dbReference type="PANTHER" id="PTHR43024">
    <property type="entry name" value="UDP-N-ACETYLMURAMOYL-TRIPEPTIDE--D-ALANYL-D-ALANINE LIGASE"/>
    <property type="match status" value="1"/>
</dbReference>
<feature type="domain" description="Mur ligase N-terminal catalytic" evidence="12">
    <location>
        <begin position="25"/>
        <end position="72"/>
    </location>
</feature>
<dbReference type="GO" id="GO:0047480">
    <property type="term" value="F:UDP-N-acetylmuramoyl-tripeptide-D-alanyl-D-alanine ligase activity"/>
    <property type="evidence" value="ECO:0007669"/>
    <property type="project" value="UniProtKB-UniRule"/>
</dbReference>
<keyword evidence="6 10" id="KW-0133">Cell shape</keyword>
<dbReference type="Pfam" id="PF01225">
    <property type="entry name" value="Mur_ligase"/>
    <property type="match status" value="1"/>
</dbReference>
<dbReference type="InterPro" id="IPR013221">
    <property type="entry name" value="Mur_ligase_cen"/>
</dbReference>
<dbReference type="InterPro" id="IPR051046">
    <property type="entry name" value="MurCDEF_CellWall_CoF430Synth"/>
</dbReference>
<keyword evidence="3 10" id="KW-0132">Cell division</keyword>
<evidence type="ECO:0000256" key="5">
    <source>
        <dbReference type="ARBA" id="ARBA00022840"/>
    </source>
</evidence>
<dbReference type="SUPFAM" id="SSF53623">
    <property type="entry name" value="MurD-like peptide ligases, catalytic domain"/>
    <property type="match status" value="1"/>
</dbReference>
<keyword evidence="16" id="KW-1185">Reference proteome</keyword>
<protein>
    <recommendedName>
        <fullName evidence="10 11">UDP-N-acetylmuramoyl-tripeptide--D-alanyl-D-alanine ligase</fullName>
        <ecNumber evidence="10 11">6.3.2.10</ecNumber>
    </recommendedName>
    <alternativeName>
        <fullName evidence="10">D-alanyl-D-alanine-adding enzyme</fullName>
    </alternativeName>
</protein>
<dbReference type="InterPro" id="IPR004101">
    <property type="entry name" value="Mur_ligase_C"/>
</dbReference>
<dbReference type="InterPro" id="IPR036565">
    <property type="entry name" value="Mur-like_cat_sf"/>
</dbReference>
<evidence type="ECO:0000256" key="4">
    <source>
        <dbReference type="ARBA" id="ARBA00022741"/>
    </source>
</evidence>
<comment type="catalytic activity">
    <reaction evidence="10">
        <text>UDP-N-acetyl-alpha-D-muramoyl-L-alanyl-gamma-D-glutamyl-L-lysine + D-alanyl-D-alanine + ATP = UDP-N-acetyl-alpha-D-muramoyl-L-alanyl-gamma-D-glutamyl-L-lysyl-D-alanyl-D-alanine + ADP + phosphate + H(+)</text>
        <dbReference type="Rhea" id="RHEA:16085"/>
        <dbReference type="ChEBI" id="CHEBI:15378"/>
        <dbReference type="ChEBI" id="CHEBI:30616"/>
        <dbReference type="ChEBI" id="CHEBI:43474"/>
        <dbReference type="ChEBI" id="CHEBI:57822"/>
        <dbReference type="ChEBI" id="CHEBI:70758"/>
        <dbReference type="ChEBI" id="CHEBI:83903"/>
        <dbReference type="ChEBI" id="CHEBI:456216"/>
        <dbReference type="EC" id="6.3.2.10"/>
    </reaction>
</comment>
<dbReference type="GO" id="GO:0051301">
    <property type="term" value="P:cell division"/>
    <property type="evidence" value="ECO:0007669"/>
    <property type="project" value="UniProtKB-KW"/>
</dbReference>
<evidence type="ECO:0000259" key="14">
    <source>
        <dbReference type="Pfam" id="PF08245"/>
    </source>
</evidence>
<dbReference type="EMBL" id="FUXI01000049">
    <property type="protein sequence ID" value="SKA15153.1"/>
    <property type="molecule type" value="Genomic_DNA"/>
</dbReference>
<evidence type="ECO:0000259" key="12">
    <source>
        <dbReference type="Pfam" id="PF01225"/>
    </source>
</evidence>
<dbReference type="GO" id="GO:0008766">
    <property type="term" value="F:UDP-N-acetylmuramoylalanyl-D-glutamyl-2,6-diaminopimelate-D-alanyl-D-alanine ligase activity"/>
    <property type="evidence" value="ECO:0007669"/>
    <property type="project" value="RHEA"/>
</dbReference>
<dbReference type="GO" id="GO:0071555">
    <property type="term" value="P:cell wall organization"/>
    <property type="evidence" value="ECO:0007669"/>
    <property type="project" value="UniProtKB-KW"/>
</dbReference>
<evidence type="ECO:0000313" key="15">
    <source>
        <dbReference type="EMBL" id="SKA15153.1"/>
    </source>
</evidence>
<feature type="binding site" evidence="10">
    <location>
        <begin position="110"/>
        <end position="116"/>
    </location>
    <ligand>
        <name>ATP</name>
        <dbReference type="ChEBI" id="CHEBI:30616"/>
    </ligand>
</feature>
<feature type="domain" description="Mur ligase central" evidence="14">
    <location>
        <begin position="108"/>
        <end position="291"/>
    </location>
</feature>
<reference evidence="15 16" key="1">
    <citation type="submission" date="2017-02" db="EMBL/GenBank/DDBJ databases">
        <authorList>
            <person name="Peterson S.W."/>
        </authorList>
    </citation>
    <scope>NUCLEOTIDE SEQUENCE [LARGE SCALE GENOMIC DNA]</scope>
    <source>
        <strain evidence="15 16">ATCC BAA-1030</strain>
    </source>
</reference>
<dbReference type="InterPro" id="IPR036615">
    <property type="entry name" value="Mur_ligase_C_dom_sf"/>
</dbReference>
<name>A0A1T4RGT9_9ENTE</name>
<keyword evidence="8 10" id="KW-0131">Cell cycle</keyword>
<evidence type="ECO:0000256" key="3">
    <source>
        <dbReference type="ARBA" id="ARBA00022618"/>
    </source>
</evidence>
<proteinExistence type="inferred from homology"/>
<evidence type="ECO:0000256" key="9">
    <source>
        <dbReference type="ARBA" id="ARBA00023316"/>
    </source>
</evidence>
<dbReference type="EC" id="6.3.2.10" evidence="10 11"/>
<dbReference type="Gene3D" id="3.40.1390.10">
    <property type="entry name" value="MurE/MurF, N-terminal domain"/>
    <property type="match status" value="1"/>
</dbReference>
<dbReference type="SUPFAM" id="SSF53244">
    <property type="entry name" value="MurD-like peptide ligases, peptide-binding domain"/>
    <property type="match status" value="1"/>
</dbReference>
<evidence type="ECO:0000256" key="2">
    <source>
        <dbReference type="ARBA" id="ARBA00022598"/>
    </source>
</evidence>
<keyword evidence="2 10" id="KW-0436">Ligase</keyword>
<dbReference type="InterPro" id="IPR000713">
    <property type="entry name" value="Mur_ligase_N"/>
</dbReference>
<evidence type="ECO:0000256" key="10">
    <source>
        <dbReference type="HAMAP-Rule" id="MF_02019"/>
    </source>
</evidence>
<dbReference type="SUPFAM" id="SSF63418">
    <property type="entry name" value="MurE/MurF N-terminal domain"/>
    <property type="match status" value="1"/>
</dbReference>
<sequence>MKLTLKETAKAVNALNDVSKYENIEITGAEFDSRKVKKGDLFIPLKGARDGHEFLEKARENGAVLSLWSKDVPTPDDFPVLIVEDVLSAFQVLAQYYLQKKKPTVIAITGSNGKTTTKDMTAFVLATTFKTYKTQGNYNNEIGMPYTILSMPEDTEKLVLEMGMDHAGDLHLLSTLATPDIAAITLIGESHLEFFGTREAIAKGKMEIADGLKENGLLIVPSDEPLLKSFLENISQEIATFGWDNSADEYVTVLAEKREETIFQFSFSEKIMEIAVPGKYNARNALVASMIARRLGVSMEDIAQALAAVELTRNRTEWVESSVGAKMLSDVYNANPTAMGLVLDSFSQMETTGKRRVVLGDMLELGEASKVLHESMSEHLDSYNIEKVYLFGKEMKVLFDKIVENFPKGAVVHFDKEDKQALIELLKNDLQKEDLLLLKASNGMGLFEVVEALK</sequence>
<dbReference type="NCBIfam" id="TIGR01143">
    <property type="entry name" value="murF"/>
    <property type="match status" value="1"/>
</dbReference>
<organism evidence="15 16">
    <name type="scientific">Pilibacter termitis</name>
    <dbReference type="NCBI Taxonomy" id="263852"/>
    <lineage>
        <taxon>Bacteria</taxon>
        <taxon>Bacillati</taxon>
        <taxon>Bacillota</taxon>
        <taxon>Bacilli</taxon>
        <taxon>Lactobacillales</taxon>
        <taxon>Enterococcaceae</taxon>
        <taxon>Pilibacter</taxon>
    </lineage>
</organism>
<dbReference type="AlphaFoldDB" id="A0A1T4RGT9"/>
<evidence type="ECO:0000259" key="13">
    <source>
        <dbReference type="Pfam" id="PF02875"/>
    </source>
</evidence>
<evidence type="ECO:0000256" key="11">
    <source>
        <dbReference type="RuleBase" id="RU004136"/>
    </source>
</evidence>
<gene>
    <name evidence="10" type="primary">murF</name>
    <name evidence="15" type="ORF">SAMN02745116_02601</name>
</gene>
<dbReference type="UniPathway" id="UPA00219"/>
<evidence type="ECO:0000313" key="16">
    <source>
        <dbReference type="Proteomes" id="UP000190328"/>
    </source>
</evidence>
<dbReference type="GO" id="GO:0005737">
    <property type="term" value="C:cytoplasm"/>
    <property type="evidence" value="ECO:0007669"/>
    <property type="project" value="UniProtKB-SubCell"/>
</dbReference>
<feature type="domain" description="Mur ligase C-terminal" evidence="13">
    <location>
        <begin position="315"/>
        <end position="441"/>
    </location>
</feature>
<comment type="pathway">
    <text evidence="10 11">Cell wall biogenesis; peptidoglycan biosynthesis.</text>
</comment>
<comment type="subcellular location">
    <subcellularLocation>
        <location evidence="10 11">Cytoplasm</location>
    </subcellularLocation>
</comment>
<dbReference type="Proteomes" id="UP000190328">
    <property type="component" value="Unassembled WGS sequence"/>
</dbReference>
<dbReference type="STRING" id="263852.SAMN02745116_02601"/>
<dbReference type="Gene3D" id="3.90.190.20">
    <property type="entry name" value="Mur ligase, C-terminal domain"/>
    <property type="match status" value="1"/>
</dbReference>
<dbReference type="GO" id="GO:0008360">
    <property type="term" value="P:regulation of cell shape"/>
    <property type="evidence" value="ECO:0007669"/>
    <property type="project" value="UniProtKB-KW"/>
</dbReference>
<keyword evidence="1 10" id="KW-0963">Cytoplasm</keyword>
<keyword evidence="9 10" id="KW-0961">Cell wall biogenesis/degradation</keyword>
<dbReference type="GO" id="GO:0009252">
    <property type="term" value="P:peptidoglycan biosynthetic process"/>
    <property type="evidence" value="ECO:0007669"/>
    <property type="project" value="UniProtKB-UniRule"/>
</dbReference>
<comment type="catalytic activity">
    <reaction evidence="11">
        <text>D-alanyl-D-alanine + UDP-N-acetyl-alpha-D-muramoyl-L-alanyl-gamma-D-glutamyl-meso-2,6-diaminopimelate + ATP = UDP-N-acetyl-alpha-D-muramoyl-L-alanyl-gamma-D-glutamyl-meso-2,6-diaminopimeloyl-D-alanyl-D-alanine + ADP + phosphate + H(+)</text>
        <dbReference type="Rhea" id="RHEA:28374"/>
        <dbReference type="ChEBI" id="CHEBI:15378"/>
        <dbReference type="ChEBI" id="CHEBI:30616"/>
        <dbReference type="ChEBI" id="CHEBI:43474"/>
        <dbReference type="ChEBI" id="CHEBI:57822"/>
        <dbReference type="ChEBI" id="CHEBI:61386"/>
        <dbReference type="ChEBI" id="CHEBI:83905"/>
        <dbReference type="ChEBI" id="CHEBI:456216"/>
        <dbReference type="EC" id="6.3.2.10"/>
    </reaction>
</comment>
<dbReference type="Pfam" id="PF02875">
    <property type="entry name" value="Mur_ligase_C"/>
    <property type="match status" value="1"/>
</dbReference>
<dbReference type="OrthoDB" id="9801978at2"/>
<comment type="function">
    <text evidence="10 11">Involved in cell wall formation. Catalyzes the final step in the synthesis of UDP-N-acetylmuramoyl-pentapeptide, the precursor of murein.</text>
</comment>
<evidence type="ECO:0000256" key="7">
    <source>
        <dbReference type="ARBA" id="ARBA00022984"/>
    </source>
</evidence>
<dbReference type="Pfam" id="PF08245">
    <property type="entry name" value="Mur_ligase_M"/>
    <property type="match status" value="1"/>
</dbReference>
<comment type="similarity">
    <text evidence="10">Belongs to the MurCDEF family. MurF subfamily.</text>
</comment>
<dbReference type="RefSeq" id="WP_078808489.1">
    <property type="nucleotide sequence ID" value="NZ_FUXI01000049.1"/>
</dbReference>
<evidence type="ECO:0000256" key="1">
    <source>
        <dbReference type="ARBA" id="ARBA00022490"/>
    </source>
</evidence>
<evidence type="ECO:0000256" key="8">
    <source>
        <dbReference type="ARBA" id="ARBA00023306"/>
    </source>
</evidence>
<accession>A0A1T4RGT9</accession>
<dbReference type="PANTHER" id="PTHR43024:SF1">
    <property type="entry name" value="UDP-N-ACETYLMURAMOYL-TRIPEPTIDE--D-ALANYL-D-ALANINE LIGASE"/>
    <property type="match status" value="1"/>
</dbReference>
<dbReference type="Gene3D" id="3.40.1190.10">
    <property type="entry name" value="Mur-like, catalytic domain"/>
    <property type="match status" value="1"/>
</dbReference>
<dbReference type="GO" id="GO:0005524">
    <property type="term" value="F:ATP binding"/>
    <property type="evidence" value="ECO:0007669"/>
    <property type="project" value="UniProtKB-UniRule"/>
</dbReference>
<evidence type="ECO:0000256" key="6">
    <source>
        <dbReference type="ARBA" id="ARBA00022960"/>
    </source>
</evidence>